<sequence length="365" mass="39489">MPPRRAKKTASIVDEAITNVSTRSRMAPRLARTTKSLPKSPKKPTTTSKTVRFGISDSPTGIRKSKRLAEKASTKSAPTKLAPAKPPKKQKVKTDVSVLPKSADVPAPAKKIENSKKKSSKIAPVQAKTRAVGPLAPMIKEPSVKKNASVAPKLTKVAAPTKKAETSKKSTKSSTKRAPSKVKSEEIRLLTPVVKEPSVKVLVSPKPTKLPTADKPKAKASKKKLKSAPIQDSPVWSSRSTVSILNQPIKFDYTIHSWPLITTEADLRFPISAEIPSFGTTAPARIFLRAAIDSMVVDLLTCAERVRPPKGRLHTTSSIRQMLADDEEFSHLFGSLISLPLPSNLPSEVIRVDDTVAAPDRQPVV</sequence>
<reference evidence="2" key="1">
    <citation type="journal article" date="2013" name="Genetics">
        <title>The draft genome and transcriptome of Panagrellus redivivus are shaped by the harsh demands of a free-living lifestyle.</title>
        <authorList>
            <person name="Srinivasan J."/>
            <person name="Dillman A.R."/>
            <person name="Macchietto M.G."/>
            <person name="Heikkinen L."/>
            <person name="Lakso M."/>
            <person name="Fracchia K.M."/>
            <person name="Antoshechkin I."/>
            <person name="Mortazavi A."/>
            <person name="Wong G."/>
            <person name="Sternberg P.W."/>
        </authorList>
    </citation>
    <scope>NUCLEOTIDE SEQUENCE [LARGE SCALE GENOMIC DNA]</scope>
    <source>
        <strain evidence="2">MT8872</strain>
    </source>
</reference>
<feature type="compositionally biased region" description="Low complexity" evidence="1">
    <location>
        <begin position="74"/>
        <end position="83"/>
    </location>
</feature>
<evidence type="ECO:0000256" key="1">
    <source>
        <dbReference type="SAM" id="MobiDB-lite"/>
    </source>
</evidence>
<proteinExistence type="predicted"/>
<feature type="region of interest" description="Disordered" evidence="1">
    <location>
        <begin position="1"/>
        <end position="183"/>
    </location>
</feature>
<dbReference type="WBParaSite" id="Pan_g10013.t1">
    <property type="protein sequence ID" value="Pan_g10013.t1"/>
    <property type="gene ID" value="Pan_g10013"/>
</dbReference>
<feature type="compositionally biased region" description="Low complexity" evidence="1">
    <location>
        <begin position="33"/>
        <end position="50"/>
    </location>
</feature>
<reference evidence="3" key="2">
    <citation type="submission" date="2020-10" db="UniProtKB">
        <authorList>
            <consortium name="WormBaseParasite"/>
        </authorList>
    </citation>
    <scope>IDENTIFICATION</scope>
</reference>
<evidence type="ECO:0000313" key="2">
    <source>
        <dbReference type="Proteomes" id="UP000492821"/>
    </source>
</evidence>
<accession>A0A7E4UL44</accession>
<dbReference type="AlphaFoldDB" id="A0A7E4UL44"/>
<dbReference type="Proteomes" id="UP000492821">
    <property type="component" value="Unassembled WGS sequence"/>
</dbReference>
<keyword evidence="2" id="KW-1185">Reference proteome</keyword>
<organism evidence="2 3">
    <name type="scientific">Panagrellus redivivus</name>
    <name type="common">Microworm</name>
    <dbReference type="NCBI Taxonomy" id="6233"/>
    <lineage>
        <taxon>Eukaryota</taxon>
        <taxon>Metazoa</taxon>
        <taxon>Ecdysozoa</taxon>
        <taxon>Nematoda</taxon>
        <taxon>Chromadorea</taxon>
        <taxon>Rhabditida</taxon>
        <taxon>Tylenchina</taxon>
        <taxon>Panagrolaimomorpha</taxon>
        <taxon>Panagrolaimoidea</taxon>
        <taxon>Panagrolaimidae</taxon>
        <taxon>Panagrellus</taxon>
    </lineage>
</organism>
<protein>
    <submittedName>
        <fullName evidence="3">CBFD_NFYB_HMF domain-containing protein</fullName>
    </submittedName>
</protein>
<name>A0A7E4UL44_PANRE</name>
<feature type="compositionally biased region" description="Basic residues" evidence="1">
    <location>
        <begin position="169"/>
        <end position="180"/>
    </location>
</feature>
<feature type="region of interest" description="Disordered" evidence="1">
    <location>
        <begin position="205"/>
        <end position="231"/>
    </location>
</feature>
<evidence type="ECO:0000313" key="3">
    <source>
        <dbReference type="WBParaSite" id="Pan_g10013.t1"/>
    </source>
</evidence>